<name>A0ABV7KUY4_9PROT</name>
<dbReference type="PANTHER" id="PTHR43283">
    <property type="entry name" value="BETA-LACTAMASE-RELATED"/>
    <property type="match status" value="1"/>
</dbReference>
<accession>A0ABV7KUY4</accession>
<dbReference type="Gene3D" id="3.40.710.10">
    <property type="entry name" value="DD-peptidase/beta-lactamase superfamily"/>
    <property type="match status" value="1"/>
</dbReference>
<dbReference type="RefSeq" id="WP_379898046.1">
    <property type="nucleotide sequence ID" value="NZ_JBHRTR010000009.1"/>
</dbReference>
<organism evidence="2 3">
    <name type="scientific">Marinibaculum pumilum</name>
    <dbReference type="NCBI Taxonomy" id="1766165"/>
    <lineage>
        <taxon>Bacteria</taxon>
        <taxon>Pseudomonadati</taxon>
        <taxon>Pseudomonadota</taxon>
        <taxon>Alphaproteobacteria</taxon>
        <taxon>Rhodospirillales</taxon>
        <taxon>Rhodospirillaceae</taxon>
        <taxon>Marinibaculum</taxon>
    </lineage>
</organism>
<dbReference type="InterPro" id="IPR001466">
    <property type="entry name" value="Beta-lactam-related"/>
</dbReference>
<dbReference type="Pfam" id="PF00144">
    <property type="entry name" value="Beta-lactamase"/>
    <property type="match status" value="1"/>
</dbReference>
<dbReference type="EMBL" id="JBHRTR010000009">
    <property type="protein sequence ID" value="MFC3226193.1"/>
    <property type="molecule type" value="Genomic_DNA"/>
</dbReference>
<dbReference type="PANTHER" id="PTHR43283:SF3">
    <property type="entry name" value="BETA-LACTAMASE FAMILY PROTEIN (AFU_ORTHOLOGUE AFUA_5G07500)"/>
    <property type="match status" value="1"/>
</dbReference>
<proteinExistence type="predicted"/>
<evidence type="ECO:0000313" key="3">
    <source>
        <dbReference type="Proteomes" id="UP001595528"/>
    </source>
</evidence>
<feature type="domain" description="Beta-lactamase-related" evidence="1">
    <location>
        <begin position="26"/>
        <end position="377"/>
    </location>
</feature>
<keyword evidence="2" id="KW-0378">Hydrolase</keyword>
<keyword evidence="3" id="KW-1185">Reference proteome</keyword>
<dbReference type="EC" id="3.-.-.-" evidence="2"/>
<dbReference type="InterPro" id="IPR050789">
    <property type="entry name" value="Diverse_Enzym_Activities"/>
</dbReference>
<dbReference type="GO" id="GO:0016787">
    <property type="term" value="F:hydrolase activity"/>
    <property type="evidence" value="ECO:0007669"/>
    <property type="project" value="UniProtKB-KW"/>
</dbReference>
<dbReference type="Proteomes" id="UP001595528">
    <property type="component" value="Unassembled WGS sequence"/>
</dbReference>
<reference evidence="3" key="1">
    <citation type="journal article" date="2019" name="Int. J. Syst. Evol. Microbiol.">
        <title>The Global Catalogue of Microorganisms (GCM) 10K type strain sequencing project: providing services to taxonomists for standard genome sequencing and annotation.</title>
        <authorList>
            <consortium name="The Broad Institute Genomics Platform"/>
            <consortium name="The Broad Institute Genome Sequencing Center for Infectious Disease"/>
            <person name="Wu L."/>
            <person name="Ma J."/>
        </authorList>
    </citation>
    <scope>NUCLEOTIDE SEQUENCE [LARGE SCALE GENOMIC DNA]</scope>
    <source>
        <strain evidence="3">KCTC 42964</strain>
    </source>
</reference>
<dbReference type="SUPFAM" id="SSF56601">
    <property type="entry name" value="beta-lactamase/transpeptidase-like"/>
    <property type="match status" value="1"/>
</dbReference>
<evidence type="ECO:0000259" key="1">
    <source>
        <dbReference type="Pfam" id="PF00144"/>
    </source>
</evidence>
<dbReference type="InterPro" id="IPR012338">
    <property type="entry name" value="Beta-lactam/transpept-like"/>
</dbReference>
<evidence type="ECO:0000313" key="2">
    <source>
        <dbReference type="EMBL" id="MFC3226193.1"/>
    </source>
</evidence>
<sequence>MYNAHDTTAQAVAMAYDNDTVSARLDAVIDRWTGSDRIAGLAMHVTRQGRLVYRREAGLADRERGRTVTGETVFRLASLTKTIVAATALALAEAGRLSLADAVSDWLPDFRPTTATGLRPRISLHHLMTHTSGLGYDFLDDGGSPYAAAGIDQGLGDGSISLEENLARLSALPLFFAPGTQWRYSMSIDVLGAVIERAADMPLPDAVARYVTRPLGMTDTSFAVPDATRLAAAYKDGPHGALRMSEQGDSVPLGGGFGAVPARAANASAWPSGGAGMYGTATDYLRFLEAVRTGGGPILGRRAAASIGRHAIDNLRAWTEGPGWGFGLGAAVLLDPAAADTPQSAGTWQWGGVYGNHWFVDPGQELTVVVLTNTSVAGMSGAFPEELCKALYAGIHSAAGR</sequence>
<gene>
    <name evidence="2" type="ORF">ACFOGJ_03075</name>
</gene>
<protein>
    <submittedName>
        <fullName evidence="2">Serine hydrolase domain-containing protein</fullName>
        <ecNumber evidence="2">3.-.-.-</ecNumber>
    </submittedName>
</protein>
<comment type="caution">
    <text evidence="2">The sequence shown here is derived from an EMBL/GenBank/DDBJ whole genome shotgun (WGS) entry which is preliminary data.</text>
</comment>